<organism evidence="2">
    <name type="scientific">Pedobacter sp. KACC 23697</name>
    <dbReference type="NCBI Taxonomy" id="3149230"/>
    <lineage>
        <taxon>Bacteria</taxon>
        <taxon>Pseudomonadati</taxon>
        <taxon>Bacteroidota</taxon>
        <taxon>Sphingobacteriia</taxon>
        <taxon>Sphingobacteriales</taxon>
        <taxon>Sphingobacteriaceae</taxon>
        <taxon>Pedobacter</taxon>
    </lineage>
</organism>
<reference evidence="2" key="1">
    <citation type="submission" date="2024-05" db="EMBL/GenBank/DDBJ databases">
        <authorList>
            <person name="Kim S."/>
            <person name="Heo J."/>
            <person name="Choi H."/>
            <person name="Choi Y."/>
            <person name="Kwon S.-W."/>
            <person name="Kim Y."/>
        </authorList>
    </citation>
    <scope>NUCLEOTIDE SEQUENCE</scope>
    <source>
        <strain evidence="2">KACC 23697</strain>
    </source>
</reference>
<gene>
    <name evidence="2" type="ORF">ABEG20_18420</name>
</gene>
<dbReference type="AlphaFoldDB" id="A0AAU7K3I4"/>
<proteinExistence type="predicted"/>
<dbReference type="Pfam" id="PF09603">
    <property type="entry name" value="Fib_succ_major"/>
    <property type="match status" value="1"/>
</dbReference>
<protein>
    <submittedName>
        <fullName evidence="2">Fibrobacter succinogenes major paralogous domain-containing protein</fullName>
    </submittedName>
</protein>
<dbReference type="Gene3D" id="2.60.40.1080">
    <property type="match status" value="1"/>
</dbReference>
<dbReference type="SUPFAM" id="SSF49373">
    <property type="entry name" value="Invasin/intimin cell-adhesion fragments"/>
    <property type="match status" value="2"/>
</dbReference>
<dbReference type="InterPro" id="IPR011871">
    <property type="entry name" value="Fib_succ_major"/>
</dbReference>
<evidence type="ECO:0000313" key="2">
    <source>
        <dbReference type="EMBL" id="XBO47266.1"/>
    </source>
</evidence>
<dbReference type="InterPro" id="IPR008964">
    <property type="entry name" value="Invasin/intimin_cell_adhesion"/>
</dbReference>
<dbReference type="NCBIfam" id="TIGR02145">
    <property type="entry name" value="Fib_succ_major"/>
    <property type="match status" value="1"/>
</dbReference>
<evidence type="ECO:0000259" key="1">
    <source>
        <dbReference type="Pfam" id="PF09603"/>
    </source>
</evidence>
<dbReference type="EMBL" id="CP157485">
    <property type="protein sequence ID" value="XBO47266.1"/>
    <property type="molecule type" value="Genomic_DNA"/>
</dbReference>
<dbReference type="RefSeq" id="WP_406824717.1">
    <property type="nucleotide sequence ID" value="NZ_CP157485.1"/>
</dbReference>
<sequence>MGEPSFTLTNPKSKSTGAFTFKTNDASLVTIQGNVVTIKKSGTCVITAIQQATESFSKDSITAKLIIAPRLWPSLGFVIPDKKVGDPPFILTPKSNSNAEITFKSDNAAVAVIEGHLVTIKGPGKAVITAYQAQSGIYEASSVSENLIVTEASTAETLKDIDGNVYKTVKIGNQVWMMENLRTTHYRDGTIIQNVTDNSSWAAQLNGAYCNYNNSIELGKTYGFLYNWYAVNSDHKLAPQGWHIPTSAEWTILYNYIGGDRYSGGKIQESGISHWSNDTGASNITQFTGLPAGSRNADGTYHGITSDSNWWTATANPNGTASYYNLYVKGYIEIAESIKSFGYSVRCIKD</sequence>
<accession>A0AAU7K3I4</accession>
<feature type="domain" description="Fibrobacter succinogenes major paralogous" evidence="1">
    <location>
        <begin position="169"/>
        <end position="349"/>
    </location>
</feature>
<name>A0AAU7K3I4_9SPHI</name>